<comment type="caution">
    <text evidence="1">The sequence shown here is derived from an EMBL/GenBank/DDBJ whole genome shotgun (WGS) entry which is preliminary data.</text>
</comment>
<protein>
    <submittedName>
        <fullName evidence="1">Uncharacterized protein</fullName>
    </submittedName>
</protein>
<keyword evidence="2" id="KW-1185">Reference proteome</keyword>
<dbReference type="EMBL" id="SRZC01000007">
    <property type="protein sequence ID" value="TGX82815.1"/>
    <property type="molecule type" value="Genomic_DNA"/>
</dbReference>
<evidence type="ECO:0000313" key="1">
    <source>
        <dbReference type="EMBL" id="TGX82815.1"/>
    </source>
</evidence>
<organism evidence="1 2">
    <name type="scientific">Palleniella muris</name>
    <dbReference type="NCBI Taxonomy" id="3038145"/>
    <lineage>
        <taxon>Bacteria</taxon>
        <taxon>Pseudomonadati</taxon>
        <taxon>Bacteroidota</taxon>
        <taxon>Bacteroidia</taxon>
        <taxon>Bacteroidales</taxon>
        <taxon>Prevotellaceae</taxon>
        <taxon>Palleniella</taxon>
    </lineage>
</organism>
<proteinExistence type="predicted"/>
<dbReference type="Proteomes" id="UP000308886">
    <property type="component" value="Unassembled WGS sequence"/>
</dbReference>
<sequence>MMHEEYNNGGVNYVRIDKKKARIKFNTGNTIYLIQDMMRLNNAWQSPCPINIEESSEKDFDKPVNAFRYYNCDSERGHGVKYFIKEVDL</sequence>
<name>A0AC61QR64_9BACT</name>
<evidence type="ECO:0000313" key="2">
    <source>
        <dbReference type="Proteomes" id="UP000308886"/>
    </source>
</evidence>
<gene>
    <name evidence="1" type="ORF">E5358_05615</name>
</gene>
<reference evidence="1" key="1">
    <citation type="submission" date="2019-04" db="EMBL/GenBank/DDBJ databases">
        <title>Microbes associate with the intestines of laboratory mice.</title>
        <authorList>
            <person name="Navarre W."/>
            <person name="Wong E."/>
            <person name="Huang K."/>
            <person name="Tropini C."/>
            <person name="Ng K."/>
            <person name="Yu B."/>
        </authorList>
    </citation>
    <scope>NUCLEOTIDE SEQUENCE</scope>
    <source>
        <strain evidence="1">NM73_A23</strain>
    </source>
</reference>
<accession>A0AC61QR64</accession>